<proteinExistence type="inferred from homology"/>
<organism evidence="5 6">
    <name type="scientific">Candidatus Magasanikbacteria bacterium CG10_big_fil_rev_8_21_14_0_10_40_10</name>
    <dbReference type="NCBI Taxonomy" id="1974648"/>
    <lineage>
        <taxon>Bacteria</taxon>
        <taxon>Candidatus Magasanikiibacteriota</taxon>
    </lineage>
</organism>
<comment type="similarity">
    <text evidence="1">Belongs to the glycosyltransferase 2 family.</text>
</comment>
<accession>A0A2M6W494</accession>
<comment type="caution">
    <text evidence="5">The sequence shown here is derived from an EMBL/GenBank/DDBJ whole genome shotgun (WGS) entry which is preliminary data.</text>
</comment>
<dbReference type="Pfam" id="PF13641">
    <property type="entry name" value="Glyco_tranf_2_3"/>
    <property type="match status" value="1"/>
</dbReference>
<keyword evidence="4" id="KW-0812">Transmembrane</keyword>
<dbReference type="EMBL" id="PFBX01000016">
    <property type="protein sequence ID" value="PIT87601.1"/>
    <property type="molecule type" value="Genomic_DNA"/>
</dbReference>
<dbReference type="GO" id="GO:0016757">
    <property type="term" value="F:glycosyltransferase activity"/>
    <property type="evidence" value="ECO:0007669"/>
    <property type="project" value="UniProtKB-KW"/>
</dbReference>
<dbReference type="Proteomes" id="UP000231183">
    <property type="component" value="Unassembled WGS sequence"/>
</dbReference>
<keyword evidence="4" id="KW-1133">Transmembrane helix</keyword>
<dbReference type="AlphaFoldDB" id="A0A2M6W494"/>
<sequence>MFNKTIAIVYLCWSDEPLKYLDAALQAIMAQTYPKEQMELIVVYNAHKENESSAAPLIAQKLFEYQDRLPVATFLEQDKNLGYVGGNNVGIKTALQKKVDYILLHNADGRLDSEAIQKLSALMQSDEQIGASQPLIVLDPANHLINSAGNEFHYLGFAYCGQYRQNIKQIKSVYSRSVGYLSGSAIMMRSDLLTKHGLLDEDYFIYHDDLEYSLRLQSRGYTTKIEPSAVFFHQYQFSRNKEKYYLMERNRLFVLLTYYKIPTLLLVAPMMLMAEIGLVFFAVMDGWLKQKLRAYIYWLKPASWRLIWRKRKIAQKARTISDRRLLSKATAQIEFEEVDCWILKYLANPIMTGYWQIIKIIIFW</sequence>
<gene>
    <name evidence="5" type="ORF">COU31_02080</name>
</gene>
<evidence type="ECO:0000256" key="3">
    <source>
        <dbReference type="ARBA" id="ARBA00022679"/>
    </source>
</evidence>
<reference evidence="6" key="1">
    <citation type="submission" date="2017-09" db="EMBL/GenBank/DDBJ databases">
        <title>Depth-based differentiation of microbial function through sediment-hosted aquifers and enrichment of novel symbionts in the deep terrestrial subsurface.</title>
        <authorList>
            <person name="Probst A.J."/>
            <person name="Ladd B."/>
            <person name="Jarett J.K."/>
            <person name="Geller-Mcgrath D.E."/>
            <person name="Sieber C.M.K."/>
            <person name="Emerson J.B."/>
            <person name="Anantharaman K."/>
            <person name="Thomas B.C."/>
            <person name="Malmstrom R."/>
            <person name="Stieglmeier M."/>
            <person name="Klingl A."/>
            <person name="Woyke T."/>
            <person name="Ryan C.M."/>
            <person name="Banfield J.F."/>
        </authorList>
    </citation>
    <scope>NUCLEOTIDE SEQUENCE [LARGE SCALE GENOMIC DNA]</scope>
</reference>
<dbReference type="PANTHER" id="PTHR43179:SF12">
    <property type="entry name" value="GALACTOFURANOSYLTRANSFERASE GLFT2"/>
    <property type="match status" value="1"/>
</dbReference>
<evidence type="ECO:0008006" key="7">
    <source>
        <dbReference type="Google" id="ProtNLM"/>
    </source>
</evidence>
<name>A0A2M6W494_9BACT</name>
<evidence type="ECO:0000256" key="1">
    <source>
        <dbReference type="ARBA" id="ARBA00006739"/>
    </source>
</evidence>
<keyword evidence="4" id="KW-0472">Membrane</keyword>
<feature type="transmembrane region" description="Helical" evidence="4">
    <location>
        <begin position="261"/>
        <end position="283"/>
    </location>
</feature>
<protein>
    <recommendedName>
        <fullName evidence="7">Glycosyltransferase 2-like domain-containing protein</fullName>
    </recommendedName>
</protein>
<keyword evidence="3" id="KW-0808">Transferase</keyword>
<dbReference type="Gene3D" id="3.90.550.10">
    <property type="entry name" value="Spore Coat Polysaccharide Biosynthesis Protein SpsA, Chain A"/>
    <property type="match status" value="1"/>
</dbReference>
<evidence type="ECO:0000313" key="6">
    <source>
        <dbReference type="Proteomes" id="UP000231183"/>
    </source>
</evidence>
<dbReference type="SUPFAM" id="SSF53448">
    <property type="entry name" value="Nucleotide-diphospho-sugar transferases"/>
    <property type="match status" value="1"/>
</dbReference>
<dbReference type="PANTHER" id="PTHR43179">
    <property type="entry name" value="RHAMNOSYLTRANSFERASE WBBL"/>
    <property type="match status" value="1"/>
</dbReference>
<dbReference type="InterPro" id="IPR029044">
    <property type="entry name" value="Nucleotide-diphossugar_trans"/>
</dbReference>
<evidence type="ECO:0000256" key="4">
    <source>
        <dbReference type="SAM" id="Phobius"/>
    </source>
</evidence>
<evidence type="ECO:0000256" key="2">
    <source>
        <dbReference type="ARBA" id="ARBA00022676"/>
    </source>
</evidence>
<keyword evidence="2" id="KW-0328">Glycosyltransferase</keyword>
<evidence type="ECO:0000313" key="5">
    <source>
        <dbReference type="EMBL" id="PIT87601.1"/>
    </source>
</evidence>